<feature type="compositionally biased region" description="Low complexity" evidence="1">
    <location>
        <begin position="372"/>
        <end position="392"/>
    </location>
</feature>
<feature type="compositionally biased region" description="Polar residues" evidence="1">
    <location>
        <begin position="97"/>
        <end position="112"/>
    </location>
</feature>
<feature type="compositionally biased region" description="Basic and acidic residues" evidence="1">
    <location>
        <begin position="463"/>
        <end position="585"/>
    </location>
</feature>
<dbReference type="EMBL" id="CP046234">
    <property type="protein sequence ID" value="WFD46737.1"/>
    <property type="molecule type" value="Genomic_DNA"/>
</dbReference>
<feature type="compositionally biased region" description="Low complexity" evidence="1">
    <location>
        <begin position="163"/>
        <end position="182"/>
    </location>
</feature>
<feature type="region of interest" description="Disordered" evidence="1">
    <location>
        <begin position="1"/>
        <end position="150"/>
    </location>
</feature>
<feature type="region of interest" description="Disordered" evidence="1">
    <location>
        <begin position="163"/>
        <end position="644"/>
    </location>
</feature>
<feature type="compositionally biased region" description="Low complexity" evidence="1">
    <location>
        <begin position="61"/>
        <end position="84"/>
    </location>
</feature>
<evidence type="ECO:0000313" key="3">
    <source>
        <dbReference type="Proteomes" id="UP000818624"/>
    </source>
</evidence>
<feature type="compositionally biased region" description="Low complexity" evidence="1">
    <location>
        <begin position="40"/>
        <end position="52"/>
    </location>
</feature>
<keyword evidence="3" id="KW-1185">Reference proteome</keyword>
<feature type="compositionally biased region" description="Acidic residues" evidence="1">
    <location>
        <begin position="317"/>
        <end position="331"/>
    </location>
</feature>
<gene>
    <name evidence="2" type="ORF">GLX27_001376</name>
</gene>
<proteinExistence type="predicted"/>
<protein>
    <submittedName>
        <fullName evidence="2">Uncharacterized protein</fullName>
    </submittedName>
</protein>
<feature type="compositionally biased region" description="Low complexity" evidence="1">
    <location>
        <begin position="418"/>
        <end position="436"/>
    </location>
</feature>
<evidence type="ECO:0000313" key="2">
    <source>
        <dbReference type="EMBL" id="WFD46737.1"/>
    </source>
</evidence>
<organism evidence="2 3">
    <name type="scientific">Malassezia furfur</name>
    <name type="common">Pityriasis versicolor infection agent</name>
    <name type="synonym">Pityrosporum furfur</name>
    <dbReference type="NCBI Taxonomy" id="55194"/>
    <lineage>
        <taxon>Eukaryota</taxon>
        <taxon>Fungi</taxon>
        <taxon>Dikarya</taxon>
        <taxon>Basidiomycota</taxon>
        <taxon>Ustilaginomycotina</taxon>
        <taxon>Malasseziomycetes</taxon>
        <taxon>Malasseziales</taxon>
        <taxon>Malasseziaceae</taxon>
        <taxon>Malassezia</taxon>
    </lineage>
</organism>
<feature type="compositionally biased region" description="Low complexity" evidence="1">
    <location>
        <begin position="210"/>
        <end position="250"/>
    </location>
</feature>
<accession>A0ABY8EMF9</accession>
<reference evidence="2 3" key="1">
    <citation type="journal article" date="2020" name="Elife">
        <title>Loss of centromere function drives karyotype evolution in closely related Malassezia species.</title>
        <authorList>
            <person name="Sankaranarayanan S.R."/>
            <person name="Ianiri G."/>
            <person name="Coelho M.A."/>
            <person name="Reza M.H."/>
            <person name="Thimmappa B.C."/>
            <person name="Ganguly P."/>
            <person name="Vadnala R.N."/>
            <person name="Sun S."/>
            <person name="Siddharthan R."/>
            <person name="Tellgren-Roth C."/>
            <person name="Dawson T.L."/>
            <person name="Heitman J."/>
            <person name="Sanyal K."/>
        </authorList>
    </citation>
    <scope>NUCLEOTIDE SEQUENCE [LARGE SCALE GENOMIC DNA]</scope>
    <source>
        <strain evidence="2">CBS14141</strain>
    </source>
</reference>
<feature type="compositionally biased region" description="Basic and acidic residues" evidence="1">
    <location>
        <begin position="1"/>
        <end position="18"/>
    </location>
</feature>
<feature type="compositionally biased region" description="Basic and acidic residues" evidence="1">
    <location>
        <begin position="273"/>
        <end position="292"/>
    </location>
</feature>
<feature type="compositionally biased region" description="Basic and acidic residues" evidence="1">
    <location>
        <begin position="333"/>
        <end position="346"/>
    </location>
</feature>
<sequence length="974" mass="103458">MSESEERTAAAADVHAEHAPAPQPVHETKDTAPAEQSSHAAPSTAGADPAAGVNAEERGADANAPKPAEPAASERAAPAESAAPHTRDSRATPAASDASQRAESAASATDAPQNAEAVPTRDMPTDAPSAGNAASADNSPRLASAHPKKFSSLNINQRFLQNASAAAAQATQKPAAPAPAQAVTSRLTTMRPAVRPAPRSETPMASWANRSGATTAASSATPTAPAADAKGTTTAGGARTAPWATPAPTAARPPPASRVSLSAQDFPTAAEALEAKRKAEDRAAEHAAKESAKQQAVLKELDRFRGTDLPTASHWDEMDEESEESLDDVVEFGDGKQYKISHDEPPRPSPPKAPEPRRGLLHPPAPNAWGLARPTRPDAAARPGDAGASRAPAPAPAPRPTWGPLAQRHSTLTGQPLPKAAAPASPVAAPKPAAPAEPKKSPEEIAAEQQTEMMTAAERARRRREEDERAREAERERARARAHQIEEQLKAAERAKKEALEAEKRAARERRERERAAREQEARERLAREDAAKERARKALAERQAAEAEAKAAREAAKERAREARQQAKAQREAAAREAATHADDTQASWRRGAAPAVGGGGTGPTPEAVALAAEPPRAPRMTPPPSPPEPSRTREELPSEQAPVWRQFRVQFPAFHHRRRAASDAAQRQRAPRDGAAHACACDPPLGYGTLRTVHTEVEWLFPPAAPVVHLPRAAQGAADRARAPPERAPSAHARAPLDQDAMAAAIVGDVDTGADAALFEDEALQQLPAHLRRPVPRVKLPAVASWRAPRTLLPTYANGTDGARGAGLFEPRKHGVPLVSLPDRILPETPVTAAASATWGTGTLGLPLLDNNHHLKRVWSSSAPQSATQPKNSLEGLVDDTLPEPVALHELHDTPHSSTHELDAIAAPFQPAAKRDDAQPWPYLARERTNPTAYRNMRPPYTTTHTMPTPDQGAIPYMLPADYSDFVLSDTW</sequence>
<feature type="compositionally biased region" description="Low complexity" evidence="1">
    <location>
        <begin position="605"/>
        <end position="616"/>
    </location>
</feature>
<evidence type="ECO:0000256" key="1">
    <source>
        <dbReference type="SAM" id="MobiDB-lite"/>
    </source>
</evidence>
<name>A0ABY8EMF9_MALFU</name>
<dbReference type="Proteomes" id="UP000818624">
    <property type="component" value="Chromosome 1"/>
</dbReference>
<feature type="compositionally biased region" description="Pro residues" evidence="1">
    <location>
        <begin position="617"/>
        <end position="631"/>
    </location>
</feature>